<dbReference type="OrthoDB" id="2081582at2"/>
<name>A0A3G1KV22_FORW1</name>
<feature type="signal peptide" evidence="1">
    <location>
        <begin position="1"/>
        <end position="25"/>
    </location>
</feature>
<keyword evidence="1" id="KW-0732">Signal</keyword>
<reference evidence="2 3" key="1">
    <citation type="submission" date="2016-10" db="EMBL/GenBank/DDBJ databases">
        <title>Complete Genome Sequence of Peptococcaceae strain DCMF.</title>
        <authorList>
            <person name="Edwards R.J."/>
            <person name="Holland S.I."/>
            <person name="Deshpande N.P."/>
            <person name="Wong Y.K."/>
            <person name="Ertan H."/>
            <person name="Manefield M."/>
            <person name="Russell T.L."/>
            <person name="Lee M.J."/>
        </authorList>
    </citation>
    <scope>NUCLEOTIDE SEQUENCE [LARGE SCALE GENOMIC DNA]</scope>
    <source>
        <strain evidence="2 3">DCMF</strain>
    </source>
</reference>
<keyword evidence="3" id="KW-1185">Reference proteome</keyword>
<proteinExistence type="predicted"/>
<dbReference type="KEGG" id="fwa:DCMF_17555"/>
<sequence>MKAKKLFSLLAAVIMCVSVSAGARAADTGVMQENQNVFRAISNQIITPYWQNTDSIKAELSFSGAEANAYARVLGKVGVTKITATVTLQRKSTSGTLTTVKTWSGLEEMGNELVCNESYYVTRGYTYRLTISAKVYKGADYESVSVYDENYCE</sequence>
<evidence type="ECO:0000313" key="3">
    <source>
        <dbReference type="Proteomes" id="UP000323521"/>
    </source>
</evidence>
<dbReference type="RefSeq" id="WP_148135627.1">
    <property type="nucleotide sequence ID" value="NZ_CP017634.1"/>
</dbReference>
<evidence type="ECO:0000256" key="1">
    <source>
        <dbReference type="SAM" id="SignalP"/>
    </source>
</evidence>
<evidence type="ECO:0008006" key="4">
    <source>
        <dbReference type="Google" id="ProtNLM"/>
    </source>
</evidence>
<dbReference type="EMBL" id="CP017634">
    <property type="protein sequence ID" value="ATW26328.1"/>
    <property type="molecule type" value="Genomic_DNA"/>
</dbReference>
<organism evidence="2 3">
    <name type="scientific">Formimonas warabiya</name>
    <dbReference type="NCBI Taxonomy" id="1761012"/>
    <lineage>
        <taxon>Bacteria</taxon>
        <taxon>Bacillati</taxon>
        <taxon>Bacillota</taxon>
        <taxon>Clostridia</taxon>
        <taxon>Eubacteriales</taxon>
        <taxon>Peptococcaceae</taxon>
        <taxon>Candidatus Formimonas</taxon>
    </lineage>
</organism>
<protein>
    <recommendedName>
        <fullName evidence="4">DUF4426 domain-containing protein</fullName>
    </recommendedName>
</protein>
<gene>
    <name evidence="2" type="ORF">DCMF_17555</name>
</gene>
<dbReference type="AlphaFoldDB" id="A0A3G1KV22"/>
<dbReference type="Proteomes" id="UP000323521">
    <property type="component" value="Chromosome"/>
</dbReference>
<evidence type="ECO:0000313" key="2">
    <source>
        <dbReference type="EMBL" id="ATW26328.1"/>
    </source>
</evidence>
<feature type="chain" id="PRO_5018115501" description="DUF4426 domain-containing protein" evidence="1">
    <location>
        <begin position="26"/>
        <end position="153"/>
    </location>
</feature>
<accession>A0A3G1KV22</accession>